<dbReference type="PROSITE" id="PS51186">
    <property type="entry name" value="GNAT"/>
    <property type="match status" value="1"/>
</dbReference>
<accession>A0A6J5LVI6</accession>
<dbReference type="InterPro" id="IPR016181">
    <property type="entry name" value="Acyl_CoA_acyltransferase"/>
</dbReference>
<dbReference type="InterPro" id="IPR000182">
    <property type="entry name" value="GNAT_dom"/>
</dbReference>
<gene>
    <name evidence="2" type="ORF">UFOVP328_89</name>
</gene>
<name>A0A6J5LVI6_9CAUD</name>
<dbReference type="Gene3D" id="3.40.630.30">
    <property type="match status" value="1"/>
</dbReference>
<evidence type="ECO:0000259" key="1">
    <source>
        <dbReference type="PROSITE" id="PS51186"/>
    </source>
</evidence>
<organism evidence="2">
    <name type="scientific">uncultured Caudovirales phage</name>
    <dbReference type="NCBI Taxonomy" id="2100421"/>
    <lineage>
        <taxon>Viruses</taxon>
        <taxon>Duplodnaviria</taxon>
        <taxon>Heunggongvirae</taxon>
        <taxon>Uroviricota</taxon>
        <taxon>Caudoviricetes</taxon>
        <taxon>Peduoviridae</taxon>
        <taxon>Maltschvirus</taxon>
        <taxon>Maltschvirus maltsch</taxon>
    </lineage>
</organism>
<dbReference type="EMBL" id="LR796341">
    <property type="protein sequence ID" value="CAB4137802.1"/>
    <property type="molecule type" value="Genomic_DNA"/>
</dbReference>
<proteinExistence type="predicted"/>
<evidence type="ECO:0000313" key="2">
    <source>
        <dbReference type="EMBL" id="CAB4137802.1"/>
    </source>
</evidence>
<dbReference type="GO" id="GO:0016747">
    <property type="term" value="F:acyltransferase activity, transferring groups other than amino-acyl groups"/>
    <property type="evidence" value="ECO:0007669"/>
    <property type="project" value="InterPro"/>
</dbReference>
<dbReference type="SUPFAM" id="SSF55729">
    <property type="entry name" value="Acyl-CoA N-acyltransferases (Nat)"/>
    <property type="match status" value="2"/>
</dbReference>
<protein>
    <recommendedName>
        <fullName evidence="1">N-acetyltransferase domain-containing protein</fullName>
    </recommendedName>
</protein>
<reference evidence="2" key="1">
    <citation type="submission" date="2020-04" db="EMBL/GenBank/DDBJ databases">
        <authorList>
            <person name="Chiriac C."/>
            <person name="Salcher M."/>
            <person name="Ghai R."/>
            <person name="Kavagutti S V."/>
        </authorList>
    </citation>
    <scope>NUCLEOTIDE SEQUENCE</scope>
</reference>
<feature type="domain" description="N-acetyltransferase" evidence="1">
    <location>
        <begin position="75"/>
        <end position="224"/>
    </location>
</feature>
<sequence length="480" mass="55283">MRASEFIVEYKLSVSKDTDGVAVKATAGGKNLGHAEFFFDEQGRLDPQTVWVDERYHGQGIARDMYDHLKELGYTIVRSWDQTDAGRGFWNKHRGEDATVWETEQTPAEKFIADIYDEYPQTFQNNHVMPFGSEEFAMFELKPSTSRRGAVEVYWFQAYPLRSGVGSRAMQVLQDRAREHGVALTLVPWDKGQVSQAALTKFYRRQGFKPIMKGGRSLSWEPLEEISRDRLERYLSRAGRQVDTRQERMARARQRLNTSYEIYHADEPTKIVDRFEADTPADAQRYYQDYIERYESDVDYDLRLRRGTGIMEFAEGIRAYHGNQGGIDTEQLHAPMWFTDSREGAEYYAGDDGYVVVVDLDVKNPYIIKAGQEEANSVLRRWQELQAQGYDGIYDRRLGDWIPFSRKQIRVISKDDTFMGENFADGKVKGKSRPGRVKRAGASCNGSVTDLRRKAKAASGEKAKMYHWCANMKSGRKKNK</sequence>